<sequence>MTSITRLFKPFSQTLMVYSITSVLTTKERFVCCSFSLTSAFCTYLCFGLHFSNNLQCFLLPHITSQILFSYLKCEKASGSSCNDSLPYTRLLHILK</sequence>
<reference evidence="1" key="1">
    <citation type="submission" date="2018-02" db="EMBL/GenBank/DDBJ databases">
        <title>Rhizophora mucronata_Transcriptome.</title>
        <authorList>
            <person name="Meera S.P."/>
            <person name="Sreeshan A."/>
            <person name="Augustine A."/>
        </authorList>
    </citation>
    <scope>NUCLEOTIDE SEQUENCE</scope>
    <source>
        <tissue evidence="1">Leaf</tissue>
    </source>
</reference>
<accession>A0A2P2MEN3</accession>
<organism evidence="1">
    <name type="scientific">Rhizophora mucronata</name>
    <name type="common">Asiatic mangrove</name>
    <dbReference type="NCBI Taxonomy" id="61149"/>
    <lineage>
        <taxon>Eukaryota</taxon>
        <taxon>Viridiplantae</taxon>
        <taxon>Streptophyta</taxon>
        <taxon>Embryophyta</taxon>
        <taxon>Tracheophyta</taxon>
        <taxon>Spermatophyta</taxon>
        <taxon>Magnoliopsida</taxon>
        <taxon>eudicotyledons</taxon>
        <taxon>Gunneridae</taxon>
        <taxon>Pentapetalae</taxon>
        <taxon>rosids</taxon>
        <taxon>fabids</taxon>
        <taxon>Malpighiales</taxon>
        <taxon>Rhizophoraceae</taxon>
        <taxon>Rhizophora</taxon>
    </lineage>
</organism>
<name>A0A2P2MEN3_RHIMU</name>
<dbReference type="AlphaFoldDB" id="A0A2P2MEN3"/>
<protein>
    <submittedName>
        <fullName evidence="1">Uncharacterized protein</fullName>
    </submittedName>
</protein>
<evidence type="ECO:0000313" key="1">
    <source>
        <dbReference type="EMBL" id="MBX28634.1"/>
    </source>
</evidence>
<dbReference type="EMBL" id="GGEC01048150">
    <property type="protein sequence ID" value="MBX28634.1"/>
    <property type="molecule type" value="Transcribed_RNA"/>
</dbReference>
<proteinExistence type="predicted"/>